<dbReference type="InterPro" id="IPR011032">
    <property type="entry name" value="GroES-like_sf"/>
</dbReference>
<dbReference type="Gene3D" id="3.90.180.10">
    <property type="entry name" value="Medium-chain alcohol dehydrogenases, catalytic domain"/>
    <property type="match status" value="1"/>
</dbReference>
<dbReference type="SUPFAM" id="SSF51735">
    <property type="entry name" value="NAD(P)-binding Rossmann-fold domains"/>
    <property type="match status" value="1"/>
</dbReference>
<evidence type="ECO:0000259" key="3">
    <source>
        <dbReference type="SMART" id="SM00829"/>
    </source>
</evidence>
<proteinExistence type="predicted"/>
<evidence type="ECO:0000256" key="1">
    <source>
        <dbReference type="ARBA" id="ARBA00022857"/>
    </source>
</evidence>
<dbReference type="Pfam" id="PF00107">
    <property type="entry name" value="ADH_zinc_N"/>
    <property type="match status" value="1"/>
</dbReference>
<protein>
    <submittedName>
        <fullName evidence="4">Quinone oxidoreductase</fullName>
    </submittedName>
</protein>
<dbReference type="Proteomes" id="UP000050863">
    <property type="component" value="Unassembled WGS sequence"/>
</dbReference>
<dbReference type="STRING" id="280332.CQ12_20035"/>
<keyword evidence="1" id="KW-0521">NADP</keyword>
<dbReference type="SMART" id="SM00829">
    <property type="entry name" value="PKS_ER"/>
    <property type="match status" value="1"/>
</dbReference>
<evidence type="ECO:0000313" key="4">
    <source>
        <dbReference type="EMBL" id="KRR05350.1"/>
    </source>
</evidence>
<feature type="domain" description="Enoyl reductase (ER)" evidence="3">
    <location>
        <begin position="11"/>
        <end position="321"/>
    </location>
</feature>
<accession>A0A0R3LJL2</accession>
<dbReference type="InterPro" id="IPR036291">
    <property type="entry name" value="NAD(P)-bd_dom_sf"/>
</dbReference>
<dbReference type="PANTHER" id="PTHR48106:SF13">
    <property type="entry name" value="QUINONE OXIDOREDUCTASE-RELATED"/>
    <property type="match status" value="1"/>
</dbReference>
<dbReference type="PANTHER" id="PTHR48106">
    <property type="entry name" value="QUINONE OXIDOREDUCTASE PIG3-RELATED"/>
    <property type="match status" value="1"/>
</dbReference>
<dbReference type="Gene3D" id="3.40.50.720">
    <property type="entry name" value="NAD(P)-binding Rossmann-like Domain"/>
    <property type="match status" value="1"/>
</dbReference>
<dbReference type="SUPFAM" id="SSF50129">
    <property type="entry name" value="GroES-like"/>
    <property type="match status" value="1"/>
</dbReference>
<dbReference type="GO" id="GO:0005829">
    <property type="term" value="C:cytosol"/>
    <property type="evidence" value="ECO:0007669"/>
    <property type="project" value="TreeGrafter"/>
</dbReference>
<comment type="caution">
    <text evidence="4">The sequence shown here is derived from an EMBL/GenBank/DDBJ whole genome shotgun (WGS) entry which is preliminary data.</text>
</comment>
<dbReference type="OrthoDB" id="9805883at2"/>
<dbReference type="AlphaFoldDB" id="A0A0R3LJL2"/>
<evidence type="ECO:0000313" key="5">
    <source>
        <dbReference type="Proteomes" id="UP000050863"/>
    </source>
</evidence>
<organism evidence="4 5">
    <name type="scientific">Bradyrhizobium jicamae</name>
    <dbReference type="NCBI Taxonomy" id="280332"/>
    <lineage>
        <taxon>Bacteria</taxon>
        <taxon>Pseudomonadati</taxon>
        <taxon>Pseudomonadota</taxon>
        <taxon>Alphaproteobacteria</taxon>
        <taxon>Hyphomicrobiales</taxon>
        <taxon>Nitrobacteraceae</taxon>
        <taxon>Bradyrhizobium</taxon>
    </lineage>
</organism>
<dbReference type="GO" id="GO:0035925">
    <property type="term" value="F:mRNA 3'-UTR AU-rich region binding"/>
    <property type="evidence" value="ECO:0007669"/>
    <property type="project" value="TreeGrafter"/>
</dbReference>
<name>A0A0R3LJL2_9BRAD</name>
<dbReference type="InterPro" id="IPR020843">
    <property type="entry name" value="ER"/>
</dbReference>
<evidence type="ECO:0000256" key="2">
    <source>
        <dbReference type="ARBA" id="ARBA00023002"/>
    </source>
</evidence>
<dbReference type="InterPro" id="IPR013149">
    <property type="entry name" value="ADH-like_C"/>
</dbReference>
<dbReference type="InterPro" id="IPR013154">
    <property type="entry name" value="ADH-like_N"/>
</dbReference>
<dbReference type="CDD" id="cd05286">
    <property type="entry name" value="QOR2"/>
    <property type="match status" value="1"/>
</dbReference>
<gene>
    <name evidence="4" type="ORF">CQ12_20035</name>
</gene>
<dbReference type="GO" id="GO:0003960">
    <property type="term" value="F:quinone reductase (NADPH) activity"/>
    <property type="evidence" value="ECO:0007669"/>
    <property type="project" value="InterPro"/>
</dbReference>
<dbReference type="InterPro" id="IPR047618">
    <property type="entry name" value="QOR-like"/>
</dbReference>
<dbReference type="Pfam" id="PF08240">
    <property type="entry name" value="ADH_N"/>
    <property type="match status" value="1"/>
</dbReference>
<sequence>MTSAIRIKSTGGPDVLWLEQVEQQAPKSGEAWIEHDAIGVNYLDITQRNGAVPIPLPSGLGLEGAGRVTAVGPDVNNVAVGDRVGYALGPLGGYATGRLYPANRLLKLPEAIKSEDAAAVIFKGITAQYLIKSTFPVKAGTTVLLYGAAGALGQILAPWAKHLGAFVIGVVSKEASIERAKAAGCDAVVIWSRDLPAEIARLTDGRKADVVYDGIGRTTFAASLDSLRPRGTMVSFGASTGAPPPVEVGTLNAKGSLFLTRPGLAAHATDINEYRERILDVFDAVQRGIIKPSVWKTYALSDAAGAHEALEQGRSAGAIVLRP</sequence>
<keyword evidence="2" id="KW-0560">Oxidoreductase</keyword>
<dbReference type="GO" id="GO:0070402">
    <property type="term" value="F:NADPH binding"/>
    <property type="evidence" value="ECO:0007669"/>
    <property type="project" value="TreeGrafter"/>
</dbReference>
<keyword evidence="5" id="KW-1185">Reference proteome</keyword>
<reference evidence="4 5" key="1">
    <citation type="submission" date="2014-03" db="EMBL/GenBank/DDBJ databases">
        <title>Bradyrhizobium valentinum sp. nov., isolated from effective nodules of Lupinus mariae-josephae, a lupine endemic of basic-lime soils in Eastern Spain.</title>
        <authorList>
            <person name="Duran D."/>
            <person name="Rey L."/>
            <person name="Navarro A."/>
            <person name="Busquets A."/>
            <person name="Imperial J."/>
            <person name="Ruiz-Argueso T."/>
        </authorList>
    </citation>
    <scope>NUCLEOTIDE SEQUENCE [LARGE SCALE GENOMIC DNA]</scope>
    <source>
        <strain evidence="4 5">PAC68</strain>
    </source>
</reference>
<dbReference type="RefSeq" id="WP_057837164.1">
    <property type="nucleotide sequence ID" value="NZ_LLXZ01000123.1"/>
</dbReference>
<dbReference type="EMBL" id="LLXZ01000123">
    <property type="protein sequence ID" value="KRR05350.1"/>
    <property type="molecule type" value="Genomic_DNA"/>
</dbReference>